<name>G0NKT0_CAEBE</name>
<proteinExistence type="predicted"/>
<sequence length="407" mass="47955">MSWYSFYAQQQQYYAGYQWQQHQQNEMRHNNLMNDFEKFGKGLAEAGKQCAQKEIEMYKCLEKRNEMLEPVYENFWENLRKVQNYHSAALHHLLVYKHHYERFECCLNNIWFFEKHSFACAAQIKNMFASHNVEERRTNHGELVVRMETLLFETDRAIKNIIDSWEDERKQHEPEKAGCYEGSVIIEEIDDKVLEKKSGIIEDADEIGELKNEFAKMSIQMDEIREMVRNVCQLVQVQTQNCDQKRGNYRSRSVEATALEPGRSEERSKKSYDCDDTKSSNILVELTCEDCSCPQAEPRFERESYEYSRGSSNFTQKSNQSRMRHHHSEDSEHFHQSHSNQGGSTVCDHQNQCNPGRSKHVEASESRETDEHNGNPSQLEFESYHRCGLHDHEQLKCMENLCSKCGH</sequence>
<dbReference type="AlphaFoldDB" id="G0NKT0"/>
<feature type="region of interest" description="Disordered" evidence="1">
    <location>
        <begin position="302"/>
        <end position="377"/>
    </location>
</feature>
<organism evidence="3">
    <name type="scientific">Caenorhabditis brenneri</name>
    <name type="common">Nematode worm</name>
    <dbReference type="NCBI Taxonomy" id="135651"/>
    <lineage>
        <taxon>Eukaryota</taxon>
        <taxon>Metazoa</taxon>
        <taxon>Ecdysozoa</taxon>
        <taxon>Nematoda</taxon>
        <taxon>Chromadorea</taxon>
        <taxon>Rhabditida</taxon>
        <taxon>Rhabditina</taxon>
        <taxon>Rhabditomorpha</taxon>
        <taxon>Rhabditoidea</taxon>
        <taxon>Rhabditidae</taxon>
        <taxon>Peloderinae</taxon>
        <taxon>Caenorhabditis</taxon>
    </lineage>
</organism>
<evidence type="ECO:0000313" key="3">
    <source>
        <dbReference type="Proteomes" id="UP000008068"/>
    </source>
</evidence>
<evidence type="ECO:0000256" key="1">
    <source>
        <dbReference type="SAM" id="MobiDB-lite"/>
    </source>
</evidence>
<evidence type="ECO:0000313" key="2">
    <source>
        <dbReference type="EMBL" id="EGT33082.1"/>
    </source>
</evidence>
<feature type="region of interest" description="Disordered" evidence="1">
    <location>
        <begin position="245"/>
        <end position="276"/>
    </location>
</feature>
<keyword evidence="3" id="KW-1185">Reference proteome</keyword>
<feature type="compositionally biased region" description="Polar residues" evidence="1">
    <location>
        <begin position="337"/>
        <end position="355"/>
    </location>
</feature>
<gene>
    <name evidence="2" type="ORF">CAEBREN_01860</name>
</gene>
<accession>G0NKT0</accession>
<dbReference type="HOGENOM" id="CLU_676572_0_0_1"/>
<reference evidence="3" key="1">
    <citation type="submission" date="2011-07" db="EMBL/GenBank/DDBJ databases">
        <authorList>
            <consortium name="Caenorhabditis brenneri Sequencing and Analysis Consortium"/>
            <person name="Wilson R.K."/>
        </authorList>
    </citation>
    <scope>NUCLEOTIDE SEQUENCE [LARGE SCALE GENOMIC DNA]</scope>
    <source>
        <strain evidence="3">PB2801</strain>
    </source>
</reference>
<protein>
    <submittedName>
        <fullName evidence="2">Uncharacterized protein</fullName>
    </submittedName>
</protein>
<feature type="compositionally biased region" description="Basic and acidic residues" evidence="1">
    <location>
        <begin position="262"/>
        <end position="276"/>
    </location>
</feature>
<dbReference type="Proteomes" id="UP000008068">
    <property type="component" value="Unassembled WGS sequence"/>
</dbReference>
<dbReference type="InParanoid" id="G0NKT0"/>
<dbReference type="EMBL" id="GL379902">
    <property type="protein sequence ID" value="EGT33082.1"/>
    <property type="molecule type" value="Genomic_DNA"/>
</dbReference>
<feature type="compositionally biased region" description="Basic and acidic residues" evidence="1">
    <location>
        <begin position="359"/>
        <end position="373"/>
    </location>
</feature>